<keyword evidence="4 7" id="KW-0812">Transmembrane</keyword>
<gene>
    <name evidence="9" type="ORF">ACFFK0_14475</name>
</gene>
<evidence type="ECO:0000256" key="4">
    <source>
        <dbReference type="ARBA" id="ARBA00022692"/>
    </source>
</evidence>
<dbReference type="InterPro" id="IPR035906">
    <property type="entry name" value="MetI-like_sf"/>
</dbReference>
<dbReference type="EMBL" id="JBHLWN010000060">
    <property type="protein sequence ID" value="MFC0213646.1"/>
    <property type="molecule type" value="Genomic_DNA"/>
</dbReference>
<feature type="transmembrane region" description="Helical" evidence="7">
    <location>
        <begin position="143"/>
        <end position="163"/>
    </location>
</feature>
<evidence type="ECO:0000256" key="3">
    <source>
        <dbReference type="ARBA" id="ARBA00022475"/>
    </source>
</evidence>
<keyword evidence="2 7" id="KW-0813">Transport</keyword>
<protein>
    <submittedName>
        <fullName evidence="9">Carbohydrate ABC transporter permease</fullName>
    </submittedName>
</protein>
<feature type="transmembrane region" description="Helical" evidence="7">
    <location>
        <begin position="184"/>
        <end position="206"/>
    </location>
</feature>
<keyword evidence="5 7" id="KW-1133">Transmembrane helix</keyword>
<evidence type="ECO:0000256" key="1">
    <source>
        <dbReference type="ARBA" id="ARBA00004651"/>
    </source>
</evidence>
<evidence type="ECO:0000313" key="10">
    <source>
        <dbReference type="Proteomes" id="UP001589776"/>
    </source>
</evidence>
<proteinExistence type="inferred from homology"/>
<dbReference type="RefSeq" id="WP_377470964.1">
    <property type="nucleotide sequence ID" value="NZ_JBHLWN010000060.1"/>
</dbReference>
<dbReference type="InterPro" id="IPR000515">
    <property type="entry name" value="MetI-like"/>
</dbReference>
<dbReference type="SUPFAM" id="SSF161098">
    <property type="entry name" value="MetI-like"/>
    <property type="match status" value="1"/>
</dbReference>
<evidence type="ECO:0000256" key="7">
    <source>
        <dbReference type="RuleBase" id="RU363032"/>
    </source>
</evidence>
<evidence type="ECO:0000256" key="6">
    <source>
        <dbReference type="ARBA" id="ARBA00023136"/>
    </source>
</evidence>
<evidence type="ECO:0000313" key="9">
    <source>
        <dbReference type="EMBL" id="MFC0213646.1"/>
    </source>
</evidence>
<keyword evidence="6 7" id="KW-0472">Membrane</keyword>
<feature type="transmembrane region" description="Helical" evidence="7">
    <location>
        <begin position="12"/>
        <end position="31"/>
    </location>
</feature>
<dbReference type="PROSITE" id="PS50928">
    <property type="entry name" value="ABC_TM1"/>
    <property type="match status" value="1"/>
</dbReference>
<evidence type="ECO:0000256" key="5">
    <source>
        <dbReference type="ARBA" id="ARBA00022989"/>
    </source>
</evidence>
<sequence length="292" mass="32467">MVYRTNGYRVFSVFNIVFLCILSVLCILPIMHMFALSFSSRAAATANIVNFWPIGWTAEAYTTTLGNEAFLRSLWIAVERTFAGTAISMAVIVMAAYSLSRSSDRFPGRTAYTWFFVFTMLFSGGLIPTYFLVNKLGLTDTLWALILPGAVNVWNLILMLNFFRTLPKELEDAALIDGAGHFGVLLRIFLPLSMPAVATLSLFSMVGHWNSWFDGVIYMSTVEKYPLATFLHAMVVSENLTQIGVSAQDVANISNRTVKAAQLFIGSLPILLVYPFLQKYFVKGIVLGSVKE</sequence>
<organism evidence="9 10">
    <name type="scientific">Paenibacillus chartarius</name>
    <dbReference type="NCBI Taxonomy" id="747481"/>
    <lineage>
        <taxon>Bacteria</taxon>
        <taxon>Bacillati</taxon>
        <taxon>Bacillota</taxon>
        <taxon>Bacilli</taxon>
        <taxon>Bacillales</taxon>
        <taxon>Paenibacillaceae</taxon>
        <taxon>Paenibacillus</taxon>
    </lineage>
</organism>
<keyword evidence="3" id="KW-1003">Cell membrane</keyword>
<accession>A0ABV6DLZ0</accession>
<reference evidence="9 10" key="1">
    <citation type="submission" date="2024-09" db="EMBL/GenBank/DDBJ databases">
        <authorList>
            <person name="Sun Q."/>
            <person name="Mori K."/>
        </authorList>
    </citation>
    <scope>NUCLEOTIDE SEQUENCE [LARGE SCALE GENOMIC DNA]</scope>
    <source>
        <strain evidence="9 10">CCM 7759</strain>
    </source>
</reference>
<dbReference type="PANTHER" id="PTHR43744:SF9">
    <property type="entry name" value="POLYGALACTURONAN_RHAMNOGALACTURONAN TRANSPORT SYSTEM PERMEASE PROTEIN YTCP"/>
    <property type="match status" value="1"/>
</dbReference>
<feature type="transmembrane region" description="Helical" evidence="7">
    <location>
        <begin position="81"/>
        <end position="99"/>
    </location>
</feature>
<feature type="transmembrane region" description="Helical" evidence="7">
    <location>
        <begin position="111"/>
        <end position="131"/>
    </location>
</feature>
<name>A0ABV6DLZ0_9BACL</name>
<keyword evidence="10" id="KW-1185">Reference proteome</keyword>
<comment type="similarity">
    <text evidence="7">Belongs to the binding-protein-dependent transport system permease family.</text>
</comment>
<feature type="domain" description="ABC transmembrane type-1" evidence="8">
    <location>
        <begin position="74"/>
        <end position="274"/>
    </location>
</feature>
<dbReference type="Gene3D" id="1.10.3720.10">
    <property type="entry name" value="MetI-like"/>
    <property type="match status" value="1"/>
</dbReference>
<dbReference type="Pfam" id="PF00528">
    <property type="entry name" value="BPD_transp_1"/>
    <property type="match status" value="1"/>
</dbReference>
<feature type="transmembrane region" description="Helical" evidence="7">
    <location>
        <begin position="260"/>
        <end position="277"/>
    </location>
</feature>
<comment type="caution">
    <text evidence="9">The sequence shown here is derived from an EMBL/GenBank/DDBJ whole genome shotgun (WGS) entry which is preliminary data.</text>
</comment>
<dbReference type="CDD" id="cd06261">
    <property type="entry name" value="TM_PBP2"/>
    <property type="match status" value="1"/>
</dbReference>
<dbReference type="PANTHER" id="PTHR43744">
    <property type="entry name" value="ABC TRANSPORTER PERMEASE PROTEIN MG189-RELATED-RELATED"/>
    <property type="match status" value="1"/>
</dbReference>
<evidence type="ECO:0000256" key="2">
    <source>
        <dbReference type="ARBA" id="ARBA00022448"/>
    </source>
</evidence>
<dbReference type="Proteomes" id="UP001589776">
    <property type="component" value="Unassembled WGS sequence"/>
</dbReference>
<evidence type="ECO:0000259" key="8">
    <source>
        <dbReference type="PROSITE" id="PS50928"/>
    </source>
</evidence>
<comment type="subcellular location">
    <subcellularLocation>
        <location evidence="1 7">Cell membrane</location>
        <topology evidence="1 7">Multi-pass membrane protein</topology>
    </subcellularLocation>
</comment>